<reference evidence="1 2" key="1">
    <citation type="journal article" date="2025" name="Microbiol. Resour. Announc.">
        <title>Draft genome sequences for Neonectria magnoliae and Neonectria punicea, canker pathogens of Liriodendron tulipifera and Acer saccharum in West Virginia.</title>
        <authorList>
            <person name="Petronek H.M."/>
            <person name="Kasson M.T."/>
            <person name="Metheny A.M."/>
            <person name="Stauder C.M."/>
            <person name="Lovett B."/>
            <person name="Lynch S.C."/>
            <person name="Garnas J.R."/>
            <person name="Kasson L.R."/>
            <person name="Stajich J.E."/>
        </authorList>
    </citation>
    <scope>NUCLEOTIDE SEQUENCE [LARGE SCALE GENOMIC DNA]</scope>
    <source>
        <strain evidence="1 2">NRRL 64653</strain>
    </source>
</reference>
<evidence type="ECO:0000313" key="2">
    <source>
        <dbReference type="Proteomes" id="UP001498476"/>
    </source>
</evidence>
<protein>
    <submittedName>
        <fullName evidence="1">Uncharacterized protein</fullName>
    </submittedName>
</protein>
<sequence>MYVQAATEINSIKPDDLDSGLGAVLKKWKQWEGLDADIATRYNNVLSIIAEAVAKGKSAKKAIKDRMNLQKDYNLSAKFIAPDEAAISVDVTSALPLPKWVHPEDY</sequence>
<name>A0ABR1H3P4_9HYPO</name>
<proteinExistence type="predicted"/>
<keyword evidence="2" id="KW-1185">Reference proteome</keyword>
<dbReference type="Proteomes" id="UP001498476">
    <property type="component" value="Unassembled WGS sequence"/>
</dbReference>
<comment type="caution">
    <text evidence="1">The sequence shown here is derived from an EMBL/GenBank/DDBJ whole genome shotgun (WGS) entry which is preliminary data.</text>
</comment>
<accession>A0ABR1H3P4</accession>
<organism evidence="1 2">
    <name type="scientific">Neonectria punicea</name>
    <dbReference type="NCBI Taxonomy" id="979145"/>
    <lineage>
        <taxon>Eukaryota</taxon>
        <taxon>Fungi</taxon>
        <taxon>Dikarya</taxon>
        <taxon>Ascomycota</taxon>
        <taxon>Pezizomycotina</taxon>
        <taxon>Sordariomycetes</taxon>
        <taxon>Hypocreomycetidae</taxon>
        <taxon>Hypocreales</taxon>
        <taxon>Nectriaceae</taxon>
        <taxon>Neonectria</taxon>
    </lineage>
</organism>
<dbReference type="EMBL" id="JAZAVJ010000079">
    <property type="protein sequence ID" value="KAK7415655.1"/>
    <property type="molecule type" value="Genomic_DNA"/>
</dbReference>
<gene>
    <name evidence="1" type="ORF">QQX98_005687</name>
</gene>
<evidence type="ECO:0000313" key="1">
    <source>
        <dbReference type="EMBL" id="KAK7415655.1"/>
    </source>
</evidence>